<dbReference type="KEGG" id="lenr:94172742"/>
<dbReference type="RefSeq" id="XP_067693020.1">
    <property type="nucleotide sequence ID" value="XM_067837232.1"/>
</dbReference>
<keyword evidence="2" id="KW-0472">Membrane</keyword>
<feature type="region of interest" description="Disordered" evidence="1">
    <location>
        <begin position="261"/>
        <end position="348"/>
    </location>
</feature>
<protein>
    <submittedName>
        <fullName evidence="3">Uncharacterized protein</fullName>
    </submittedName>
</protein>
<keyword evidence="2" id="KW-0812">Transmembrane</keyword>
<organism evidence="3 4">
    <name type="scientific">Leishmania enriettii</name>
    <dbReference type="NCBI Taxonomy" id="5663"/>
    <lineage>
        <taxon>Eukaryota</taxon>
        <taxon>Discoba</taxon>
        <taxon>Euglenozoa</taxon>
        <taxon>Kinetoplastea</taxon>
        <taxon>Metakinetoplastina</taxon>
        <taxon>Trypanosomatida</taxon>
        <taxon>Trypanosomatidae</taxon>
        <taxon>Leishmaniinae</taxon>
        <taxon>Leishmania</taxon>
    </lineage>
</organism>
<dbReference type="EMBL" id="JAFHKP010000023">
    <property type="protein sequence ID" value="KAG5478962.1"/>
    <property type="molecule type" value="Genomic_DNA"/>
</dbReference>
<gene>
    <name evidence="3" type="ORF">CUR178_05543</name>
</gene>
<evidence type="ECO:0000313" key="3">
    <source>
        <dbReference type="EMBL" id="KAG5478962.1"/>
    </source>
</evidence>
<evidence type="ECO:0000256" key="1">
    <source>
        <dbReference type="SAM" id="MobiDB-lite"/>
    </source>
</evidence>
<feature type="transmembrane region" description="Helical" evidence="2">
    <location>
        <begin position="43"/>
        <end position="63"/>
    </location>
</feature>
<reference evidence="3 4" key="1">
    <citation type="submission" date="2021-02" db="EMBL/GenBank/DDBJ databases">
        <title>Leishmania (Mundinia) enrietti genome sequencing and assembly.</title>
        <authorList>
            <person name="Almutairi H."/>
            <person name="Gatherer D."/>
        </authorList>
    </citation>
    <scope>NUCLEOTIDE SEQUENCE [LARGE SCALE GENOMIC DNA]</scope>
    <source>
        <strain evidence="3">CUR178</strain>
    </source>
</reference>
<evidence type="ECO:0000313" key="4">
    <source>
        <dbReference type="Proteomes" id="UP000674179"/>
    </source>
</evidence>
<dbReference type="AlphaFoldDB" id="A0A836GBL2"/>
<sequence>MRLLGVQLWCCRCSRYLIIDTIIFAVVVTVCVPVFITVSAARVYTGILLGVAVIFICRLWRFLPSHKRWVERQAGKMAAKLVTRRCTLQPPIQLQWLVPEDPPASGSGSMAVPLCYQCTAPSLPRVRNYRSGASVSGHTVLSAASSTHGGHLPYGDCAAPPPLATRLPFSSLQTSSFASPLGSSPSRLLLPPSPLQQQVSDHAALGDIGSAAFSHRAFMPSRASSGQRSSAASIAGGGDARVDWMHSLPLALEGASYVSPEGGSLAPSAYRPQQGSHSLRGGDSPSRVFLSQSGGPPLGGSGHRSYRQRSRSPSPPYSFRGERPLWQGWPKASPTHSPCPAPPVSYYA</sequence>
<dbReference type="OrthoDB" id="266787at2759"/>
<feature type="transmembrane region" description="Helical" evidence="2">
    <location>
        <begin position="16"/>
        <end position="37"/>
    </location>
</feature>
<name>A0A836GBL2_LEIEN</name>
<evidence type="ECO:0000256" key="2">
    <source>
        <dbReference type="SAM" id="Phobius"/>
    </source>
</evidence>
<accession>A0A836GBL2</accession>
<dbReference type="GeneID" id="94172742"/>
<dbReference type="Proteomes" id="UP000674179">
    <property type="component" value="Chromosome 23"/>
</dbReference>
<keyword evidence="4" id="KW-1185">Reference proteome</keyword>
<comment type="caution">
    <text evidence="3">The sequence shown here is derived from an EMBL/GenBank/DDBJ whole genome shotgun (WGS) entry which is preliminary data.</text>
</comment>
<proteinExistence type="predicted"/>
<keyword evidence="2" id="KW-1133">Transmembrane helix</keyword>
<feature type="compositionally biased region" description="Pro residues" evidence="1">
    <location>
        <begin position="337"/>
        <end position="348"/>
    </location>
</feature>